<keyword evidence="2" id="KW-1133">Transmembrane helix</keyword>
<organism evidence="3 4">
    <name type="scientific">Pagothenia borchgrevinki</name>
    <name type="common">Bald rockcod</name>
    <name type="synonym">Trematomus borchgrevinki</name>
    <dbReference type="NCBI Taxonomy" id="8213"/>
    <lineage>
        <taxon>Eukaryota</taxon>
        <taxon>Metazoa</taxon>
        <taxon>Chordata</taxon>
        <taxon>Craniata</taxon>
        <taxon>Vertebrata</taxon>
        <taxon>Euteleostomi</taxon>
        <taxon>Actinopterygii</taxon>
        <taxon>Neopterygii</taxon>
        <taxon>Teleostei</taxon>
        <taxon>Neoteleostei</taxon>
        <taxon>Acanthomorphata</taxon>
        <taxon>Eupercaria</taxon>
        <taxon>Perciformes</taxon>
        <taxon>Notothenioidei</taxon>
        <taxon>Nototheniidae</taxon>
        <taxon>Pagothenia</taxon>
    </lineage>
</organism>
<evidence type="ECO:0000313" key="3">
    <source>
        <dbReference type="EMBL" id="KAL3059339.1"/>
    </source>
</evidence>
<protein>
    <submittedName>
        <fullName evidence="3">Uncharacterized protein</fullName>
    </submittedName>
</protein>
<feature type="compositionally biased region" description="Acidic residues" evidence="1">
    <location>
        <begin position="39"/>
        <end position="51"/>
    </location>
</feature>
<evidence type="ECO:0000256" key="1">
    <source>
        <dbReference type="SAM" id="MobiDB-lite"/>
    </source>
</evidence>
<dbReference type="Proteomes" id="UP001619887">
    <property type="component" value="Unassembled WGS sequence"/>
</dbReference>
<gene>
    <name evidence="3" type="ORF">OYC64_011295</name>
</gene>
<proteinExistence type="predicted"/>
<feature type="region of interest" description="Disordered" evidence="1">
    <location>
        <begin position="27"/>
        <end position="75"/>
    </location>
</feature>
<keyword evidence="4" id="KW-1185">Reference proteome</keyword>
<reference evidence="3 4" key="1">
    <citation type="journal article" date="2022" name="G3 (Bethesda)">
        <title>Evaluating Illumina-, Nanopore-, and PacBio-based genome assembly strategies with the bald notothen, Trematomus borchgrevinki.</title>
        <authorList>
            <person name="Rayamajhi N."/>
            <person name="Cheng C.C."/>
            <person name="Catchen J.M."/>
        </authorList>
    </citation>
    <scope>NUCLEOTIDE SEQUENCE [LARGE SCALE GENOMIC DNA]</scope>
    <source>
        <strain evidence="3">AGRC-2024</strain>
    </source>
</reference>
<dbReference type="EMBL" id="JBIYXZ010002074">
    <property type="protein sequence ID" value="KAL3059339.1"/>
    <property type="molecule type" value="Genomic_DNA"/>
</dbReference>
<keyword evidence="2" id="KW-0812">Transmembrane</keyword>
<evidence type="ECO:0000313" key="4">
    <source>
        <dbReference type="Proteomes" id="UP001619887"/>
    </source>
</evidence>
<feature type="transmembrane region" description="Helical" evidence="2">
    <location>
        <begin position="6"/>
        <end position="23"/>
    </location>
</feature>
<reference evidence="3 4" key="2">
    <citation type="journal article" date="2024" name="G3 (Bethesda)">
        <title>The genome of the cryopelagic Antarctic bald notothen, Trematomus borchgrevinki.</title>
        <authorList>
            <person name="Rayamajhi N."/>
            <person name="Rivera-Colon A.G."/>
            <person name="Minhas B.F."/>
            <person name="Cheng C.C."/>
            <person name="Catchen J.M."/>
        </authorList>
    </citation>
    <scope>NUCLEOTIDE SEQUENCE [LARGE SCALE GENOMIC DNA]</scope>
    <source>
        <strain evidence="3">AGRC-2024</strain>
    </source>
</reference>
<name>A0ABD2GZF1_PAGBO</name>
<sequence length="75" mass="8419">MIVNIIRTRVLILIPVFLLSLWTRKKTAVRSTTEAHEEIELDSDPEYENDSDTAAQTEDTEEQGGPGVKSSQMLT</sequence>
<accession>A0ABD2GZF1</accession>
<keyword evidence="2" id="KW-0472">Membrane</keyword>
<comment type="caution">
    <text evidence="3">The sequence shown here is derived from an EMBL/GenBank/DDBJ whole genome shotgun (WGS) entry which is preliminary data.</text>
</comment>
<evidence type="ECO:0000256" key="2">
    <source>
        <dbReference type="SAM" id="Phobius"/>
    </source>
</evidence>
<dbReference type="AlphaFoldDB" id="A0ABD2GZF1"/>